<keyword evidence="2" id="KW-1185">Reference proteome</keyword>
<dbReference type="PANTHER" id="PTHR35368:SF1">
    <property type="entry name" value="HYDROPEROXIDE REDUCTASE"/>
    <property type="match status" value="1"/>
</dbReference>
<dbReference type="AlphaFoldDB" id="A0A6A9QM87"/>
<dbReference type="InterPro" id="IPR052924">
    <property type="entry name" value="OsmC/Ohr_hydroprdx_reductase"/>
</dbReference>
<proteinExistence type="predicted"/>
<evidence type="ECO:0000313" key="1">
    <source>
        <dbReference type="EMBL" id="MUM65028.1"/>
    </source>
</evidence>
<dbReference type="Pfam" id="PF02566">
    <property type="entry name" value="OsmC"/>
    <property type="match status" value="1"/>
</dbReference>
<dbReference type="InterPro" id="IPR036102">
    <property type="entry name" value="OsmC/Ohrsf"/>
</dbReference>
<organism evidence="1 2">
    <name type="scientific">Acidianus infernus</name>
    <dbReference type="NCBI Taxonomy" id="12915"/>
    <lineage>
        <taxon>Archaea</taxon>
        <taxon>Thermoproteota</taxon>
        <taxon>Thermoprotei</taxon>
        <taxon>Sulfolobales</taxon>
        <taxon>Sulfolobaceae</taxon>
        <taxon>Acidianus</taxon>
    </lineage>
</organism>
<dbReference type="InterPro" id="IPR015946">
    <property type="entry name" value="KH_dom-like_a/b"/>
</dbReference>
<evidence type="ECO:0000313" key="2">
    <source>
        <dbReference type="Proteomes" id="UP000440125"/>
    </source>
</evidence>
<name>A0A6A9QM87_ACIIN</name>
<dbReference type="PANTHER" id="PTHR35368">
    <property type="entry name" value="HYDROPEROXIDE REDUCTASE"/>
    <property type="match status" value="1"/>
</dbReference>
<dbReference type="InterPro" id="IPR003718">
    <property type="entry name" value="OsmC/Ohr_fam"/>
</dbReference>
<dbReference type="Gene3D" id="3.30.300.20">
    <property type="match status" value="1"/>
</dbReference>
<sequence>MNIKVTSKSVSETKSEIKVRHFTLVVDEPEYFSGTDSGPNPLEYLLTALAGCISITLQLVAREKGIKIRNVSLEITGTLDTDKFLGKDMNKRAALNKIKVNLSVDADAPKEVIEKLVEETETRCPVTDTLKNGTTVEINLR</sequence>
<dbReference type="NCBIfam" id="NF041052">
    <property type="entry name" value="OsmC_like_Se"/>
    <property type="match status" value="1"/>
</dbReference>
<dbReference type="EMBL" id="WFIY01000004">
    <property type="protein sequence ID" value="MUM65028.1"/>
    <property type="molecule type" value="Genomic_DNA"/>
</dbReference>
<gene>
    <name evidence="1" type="ORF">D1867_07190</name>
</gene>
<dbReference type="Proteomes" id="UP000440125">
    <property type="component" value="Unassembled WGS sequence"/>
</dbReference>
<protein>
    <submittedName>
        <fullName evidence="1">OsmC family peroxiredoxin</fullName>
    </submittedName>
</protein>
<accession>A0A6A9QM87</accession>
<comment type="caution">
    <text evidence="1">The sequence shown here is derived from an EMBL/GenBank/DDBJ whole genome shotgun (WGS) entry which is preliminary data.</text>
</comment>
<dbReference type="SUPFAM" id="SSF82784">
    <property type="entry name" value="OsmC-like"/>
    <property type="match status" value="1"/>
</dbReference>
<reference evidence="1 2" key="1">
    <citation type="submission" date="2019-10" db="EMBL/GenBank/DDBJ databases">
        <title>Genome Sequences from Six Type Strain Members of the Archaeal Family Sulfolobaceae: Acidianus ambivalens, Acidianus infernus, Metallosphaera prunae, Stygiolobus azoricus, Sulfolobus metallicus, and Sulfurisphaera ohwakuensis.</title>
        <authorList>
            <person name="Counts J.A."/>
            <person name="Kelly R.M."/>
        </authorList>
    </citation>
    <scope>NUCLEOTIDE SEQUENCE [LARGE SCALE GENOMIC DNA]</scope>
    <source>
        <strain evidence="1 2">DSM 3191</strain>
    </source>
</reference>